<dbReference type="InParanoid" id="L7JW22"/>
<reference evidence="1 2" key="1">
    <citation type="journal article" date="2012" name="PLoS Pathog.">
        <title>The genome of the obligate intracellular parasite Trachipleistophora hominis: new insights into microsporidian genome dynamics and reductive evolution.</title>
        <authorList>
            <person name="Heinz E."/>
            <person name="Williams T.A."/>
            <person name="Nakjang S."/>
            <person name="Noel C.J."/>
            <person name="Swan D.C."/>
            <person name="Goldberg A.V."/>
            <person name="Harris S.R."/>
            <person name="Weinmaier T."/>
            <person name="Markert S."/>
            <person name="Becher D."/>
            <person name="Bernhardt J."/>
            <person name="Dagan T."/>
            <person name="Hacker C."/>
            <person name="Lucocq J.M."/>
            <person name="Schweder T."/>
            <person name="Rattei T."/>
            <person name="Hall N."/>
            <person name="Hirt R.P."/>
            <person name="Embley T.M."/>
        </authorList>
    </citation>
    <scope>NUCLEOTIDE SEQUENCE [LARGE SCALE GENOMIC DNA]</scope>
</reference>
<sequence>MKHQLNSEKQADRINATIMSPEFSATDITDKKMVKICLQFDDTKCINQVNGENNHLLDSGYKEYIDKLKDLPVGFKKFLDDIEEFFRINFEIYGECHS</sequence>
<dbReference type="VEuPathDB" id="MicrosporidiaDB:THOM_1418"/>
<proteinExistence type="predicted"/>
<evidence type="ECO:0000313" key="2">
    <source>
        <dbReference type="Proteomes" id="UP000011185"/>
    </source>
</evidence>
<dbReference type="EMBL" id="JH993938">
    <property type="protein sequence ID" value="ELQ75629.1"/>
    <property type="molecule type" value="Genomic_DNA"/>
</dbReference>
<evidence type="ECO:0000313" key="1">
    <source>
        <dbReference type="EMBL" id="ELQ75629.1"/>
    </source>
</evidence>
<dbReference type="AlphaFoldDB" id="L7JW22"/>
<name>L7JW22_TRAHO</name>
<dbReference type="Proteomes" id="UP000011185">
    <property type="component" value="Unassembled WGS sequence"/>
</dbReference>
<protein>
    <submittedName>
        <fullName evidence="1">Uncharacterized protein</fullName>
    </submittedName>
</protein>
<gene>
    <name evidence="1" type="ORF">THOM_1418</name>
</gene>
<accession>L7JW22</accession>
<dbReference type="HOGENOM" id="CLU_2335131_0_0_1"/>
<keyword evidence="2" id="KW-1185">Reference proteome</keyword>
<organism evidence="1 2">
    <name type="scientific">Trachipleistophora hominis</name>
    <name type="common">Microsporidian parasite</name>
    <dbReference type="NCBI Taxonomy" id="72359"/>
    <lineage>
        <taxon>Eukaryota</taxon>
        <taxon>Fungi</taxon>
        <taxon>Fungi incertae sedis</taxon>
        <taxon>Microsporidia</taxon>
        <taxon>Pleistophoridae</taxon>
        <taxon>Trachipleistophora</taxon>
    </lineage>
</organism>